<dbReference type="AlphaFoldDB" id="A0A645HFD2"/>
<proteinExistence type="predicted"/>
<protein>
    <submittedName>
        <fullName evidence="1">Uncharacterized protein</fullName>
    </submittedName>
</protein>
<sequence>MSFPKTTTLDWGRYAQNIYMGKFKHIGIASRIGVNKVVTRMTTSEKGSDNNTWIGIDFTPVGMFNPTDYGIDPNQAPVPNAAAASCAVAAEPIDVI</sequence>
<name>A0A645HFD2_9ZZZZ</name>
<comment type="caution">
    <text evidence="1">The sequence shown here is derived from an EMBL/GenBank/DDBJ whole genome shotgun (WGS) entry which is preliminary data.</text>
</comment>
<dbReference type="EMBL" id="VSSQ01091570">
    <property type="protein sequence ID" value="MPN37092.1"/>
    <property type="molecule type" value="Genomic_DNA"/>
</dbReference>
<organism evidence="1">
    <name type="scientific">bioreactor metagenome</name>
    <dbReference type="NCBI Taxonomy" id="1076179"/>
    <lineage>
        <taxon>unclassified sequences</taxon>
        <taxon>metagenomes</taxon>
        <taxon>ecological metagenomes</taxon>
    </lineage>
</organism>
<accession>A0A645HFD2</accession>
<gene>
    <name evidence="1" type="ORF">SDC9_184608</name>
</gene>
<evidence type="ECO:0000313" key="1">
    <source>
        <dbReference type="EMBL" id="MPN37092.1"/>
    </source>
</evidence>
<reference evidence="1" key="1">
    <citation type="submission" date="2019-08" db="EMBL/GenBank/DDBJ databases">
        <authorList>
            <person name="Kucharzyk K."/>
            <person name="Murdoch R.W."/>
            <person name="Higgins S."/>
            <person name="Loffler F."/>
        </authorList>
    </citation>
    <scope>NUCLEOTIDE SEQUENCE</scope>
</reference>